<dbReference type="InterPro" id="IPR034345">
    <property type="entry name" value="Gtt2-like_N"/>
</dbReference>
<evidence type="ECO:0000259" key="2">
    <source>
        <dbReference type="PROSITE" id="PS50405"/>
    </source>
</evidence>
<dbReference type="SUPFAM" id="SSF47616">
    <property type="entry name" value="GST C-terminal domain-like"/>
    <property type="match status" value="1"/>
</dbReference>
<dbReference type="PROSITE" id="PS50404">
    <property type="entry name" value="GST_NTER"/>
    <property type="match status" value="1"/>
</dbReference>
<dbReference type="InterPro" id="IPR040079">
    <property type="entry name" value="Glutathione_S-Trfase"/>
</dbReference>
<dbReference type="CDD" id="cd03051">
    <property type="entry name" value="GST_N_GTT2_like"/>
    <property type="match status" value="1"/>
</dbReference>
<dbReference type="SFLD" id="SFLDG00358">
    <property type="entry name" value="Main_(cytGST)"/>
    <property type="match status" value="1"/>
</dbReference>
<dbReference type="EMBL" id="JAKOGG010000003">
    <property type="protein sequence ID" value="MCS4555903.1"/>
    <property type="molecule type" value="Genomic_DNA"/>
</dbReference>
<dbReference type="InterPro" id="IPR010987">
    <property type="entry name" value="Glutathione-S-Trfase_C-like"/>
</dbReference>
<dbReference type="InterPro" id="IPR004046">
    <property type="entry name" value="GST_C"/>
</dbReference>
<feature type="domain" description="GST C-terminal" evidence="2">
    <location>
        <begin position="87"/>
        <end position="204"/>
    </location>
</feature>
<dbReference type="InterPro" id="IPR036249">
    <property type="entry name" value="Thioredoxin-like_sf"/>
</dbReference>
<gene>
    <name evidence="3" type="ORF">L9G74_05575</name>
</gene>
<dbReference type="RefSeq" id="WP_238895314.1">
    <property type="nucleotide sequence ID" value="NZ_JAKOGG010000003.1"/>
</dbReference>
<dbReference type="Gene3D" id="1.20.1050.10">
    <property type="match status" value="1"/>
</dbReference>
<organism evidence="3 4">
    <name type="scientific">Shewanella electrica</name>
    <dbReference type="NCBI Taxonomy" id="515560"/>
    <lineage>
        <taxon>Bacteria</taxon>
        <taxon>Pseudomonadati</taxon>
        <taxon>Pseudomonadota</taxon>
        <taxon>Gammaproteobacteria</taxon>
        <taxon>Alteromonadales</taxon>
        <taxon>Shewanellaceae</taxon>
        <taxon>Shewanella</taxon>
    </lineage>
</organism>
<keyword evidence="4" id="KW-1185">Reference proteome</keyword>
<dbReference type="Pfam" id="PF00043">
    <property type="entry name" value="GST_C"/>
    <property type="match status" value="1"/>
</dbReference>
<proteinExistence type="predicted"/>
<dbReference type="InterPro" id="IPR004045">
    <property type="entry name" value="Glutathione_S-Trfase_N"/>
</dbReference>
<dbReference type="SUPFAM" id="SSF52833">
    <property type="entry name" value="Thioredoxin-like"/>
    <property type="match status" value="1"/>
</dbReference>
<dbReference type="Proteomes" id="UP001201549">
    <property type="component" value="Unassembled WGS sequence"/>
</dbReference>
<dbReference type="PANTHER" id="PTHR44051:SF2">
    <property type="entry name" value="HYPOTHETICAL GLUTATHIONE S-TRANSFERASE LIKE PROTEIN"/>
    <property type="match status" value="1"/>
</dbReference>
<dbReference type="InterPro" id="IPR036282">
    <property type="entry name" value="Glutathione-S-Trfase_C_sf"/>
</dbReference>
<dbReference type="SFLD" id="SFLDS00019">
    <property type="entry name" value="Glutathione_Transferase_(cytos"/>
    <property type="match status" value="1"/>
</dbReference>
<feature type="domain" description="GST N-terminal" evidence="1">
    <location>
        <begin position="1"/>
        <end position="81"/>
    </location>
</feature>
<dbReference type="PANTHER" id="PTHR44051">
    <property type="entry name" value="GLUTATHIONE S-TRANSFERASE-RELATED"/>
    <property type="match status" value="1"/>
</dbReference>
<dbReference type="Gene3D" id="3.40.30.10">
    <property type="entry name" value="Glutaredoxin"/>
    <property type="match status" value="1"/>
</dbReference>
<comment type="caution">
    <text evidence="3">The sequence shown here is derived from an EMBL/GenBank/DDBJ whole genome shotgun (WGS) entry which is preliminary data.</text>
</comment>
<dbReference type="Pfam" id="PF13417">
    <property type="entry name" value="GST_N_3"/>
    <property type="match status" value="1"/>
</dbReference>
<protein>
    <submittedName>
        <fullName evidence="3">Glutathione S-transferase family protein</fullName>
    </submittedName>
</protein>
<evidence type="ECO:0000259" key="1">
    <source>
        <dbReference type="PROSITE" id="PS50404"/>
    </source>
</evidence>
<accession>A0ABT2FHU3</accession>
<reference evidence="4" key="1">
    <citation type="submission" date="2023-07" db="EMBL/GenBank/DDBJ databases">
        <title>Shewanella mangrovi sp. nov., an acetaldehyde- degrading bacterium isolated from mangrove sediment.</title>
        <authorList>
            <person name="Liu Y."/>
        </authorList>
    </citation>
    <scope>NUCLEOTIDE SEQUENCE [LARGE SCALE GENOMIC DNA]</scope>
    <source>
        <strain evidence="4">C32</strain>
    </source>
</reference>
<name>A0ABT2FHU3_9GAMM</name>
<sequence>MKLFEMAATPNCRRVNIFLKEIGIELEHVHVDIRAGENLSADFAAKSLNGKVPTLQLDDGTFICESVAICRYFDELAAAEQSLFGVGALERAQVEMWNRIIECDGLITAFQAFRNISGVYQDRERCVPAWGEESKQRVIEFLPKLAQRLSESTYVAADKFTVADISAWIFVLFSESRLALPIQQQYPAIAAWYQQLAQRPSFSM</sequence>
<evidence type="ECO:0000313" key="3">
    <source>
        <dbReference type="EMBL" id="MCS4555903.1"/>
    </source>
</evidence>
<dbReference type="PROSITE" id="PS50405">
    <property type="entry name" value="GST_CTER"/>
    <property type="match status" value="1"/>
</dbReference>
<evidence type="ECO:0000313" key="4">
    <source>
        <dbReference type="Proteomes" id="UP001201549"/>
    </source>
</evidence>